<dbReference type="PANTHER" id="PTHR42743:SF11">
    <property type="entry name" value="AMINODEOXYCHORISMATE LYASE"/>
    <property type="match status" value="1"/>
</dbReference>
<organism evidence="13 14">
    <name type="scientific">Larkinella arboricola</name>
    <dbReference type="NCBI Taxonomy" id="643671"/>
    <lineage>
        <taxon>Bacteria</taxon>
        <taxon>Pseudomonadati</taxon>
        <taxon>Bacteroidota</taxon>
        <taxon>Cytophagia</taxon>
        <taxon>Cytophagales</taxon>
        <taxon>Spirosomataceae</taxon>
        <taxon>Larkinella</taxon>
    </lineage>
</organism>
<name>A0A327WVG8_LARAB</name>
<comment type="pathway">
    <text evidence="2">Amino-acid biosynthesis; L-isoleucine biosynthesis; L-isoleucine from 2-oxobutanoate: step 4/4.</text>
</comment>
<dbReference type="Gene3D" id="3.20.10.10">
    <property type="entry name" value="D-amino Acid Aminotransferase, subunit A, domain 2"/>
    <property type="match status" value="1"/>
</dbReference>
<keyword evidence="7 12" id="KW-0663">Pyridoxal phosphate</keyword>
<comment type="cofactor">
    <cofactor evidence="1 12">
        <name>pyridoxal 5'-phosphate</name>
        <dbReference type="ChEBI" id="CHEBI:597326"/>
    </cofactor>
</comment>
<dbReference type="GO" id="GO:0046394">
    <property type="term" value="P:carboxylic acid biosynthetic process"/>
    <property type="evidence" value="ECO:0007669"/>
    <property type="project" value="UniProtKB-ARBA"/>
</dbReference>
<proteinExistence type="inferred from homology"/>
<comment type="catalytic activity">
    <reaction evidence="10">
        <text>L-leucine + 2-oxoglutarate = 4-methyl-2-oxopentanoate + L-glutamate</text>
        <dbReference type="Rhea" id="RHEA:18321"/>
        <dbReference type="ChEBI" id="CHEBI:16810"/>
        <dbReference type="ChEBI" id="CHEBI:17865"/>
        <dbReference type="ChEBI" id="CHEBI:29985"/>
        <dbReference type="ChEBI" id="CHEBI:57427"/>
        <dbReference type="EC" id="2.6.1.42"/>
    </reaction>
</comment>
<dbReference type="InterPro" id="IPR050571">
    <property type="entry name" value="Class-IV_PLP-Dep_Aminotrnsfr"/>
</dbReference>
<dbReference type="AlphaFoldDB" id="A0A327WVG8"/>
<evidence type="ECO:0000256" key="4">
    <source>
        <dbReference type="ARBA" id="ARBA00005072"/>
    </source>
</evidence>
<comment type="pathway">
    <text evidence="4">Amino-acid biosynthesis; L-leucine biosynthesis; L-leucine from 3-methyl-2-oxobutanoate: step 4/4.</text>
</comment>
<dbReference type="OrthoDB" id="9805628at2"/>
<dbReference type="GO" id="GO:0016829">
    <property type="term" value="F:lyase activity"/>
    <property type="evidence" value="ECO:0007669"/>
    <property type="project" value="UniProtKB-KW"/>
</dbReference>
<dbReference type="InterPro" id="IPR018300">
    <property type="entry name" value="Aminotrans_IV_CS"/>
</dbReference>
<comment type="pathway">
    <text evidence="3">Amino-acid biosynthesis; L-valine biosynthesis; L-valine from pyruvate: step 4/4.</text>
</comment>
<dbReference type="InterPro" id="IPR001544">
    <property type="entry name" value="Aminotrans_IV"/>
</dbReference>
<evidence type="ECO:0000256" key="10">
    <source>
        <dbReference type="ARBA" id="ARBA00049229"/>
    </source>
</evidence>
<evidence type="ECO:0000256" key="9">
    <source>
        <dbReference type="ARBA" id="ARBA00048798"/>
    </source>
</evidence>
<comment type="similarity">
    <text evidence="5 11">Belongs to the class-IV pyridoxal-phosphate-dependent aminotransferase family.</text>
</comment>
<evidence type="ECO:0000256" key="8">
    <source>
        <dbReference type="ARBA" id="ARBA00048212"/>
    </source>
</evidence>
<evidence type="ECO:0000256" key="6">
    <source>
        <dbReference type="ARBA" id="ARBA00013053"/>
    </source>
</evidence>
<evidence type="ECO:0000256" key="12">
    <source>
        <dbReference type="RuleBase" id="RU004516"/>
    </source>
</evidence>
<reference evidence="13 14" key="1">
    <citation type="submission" date="2018-06" db="EMBL/GenBank/DDBJ databases">
        <title>Genomic Encyclopedia of Archaeal and Bacterial Type Strains, Phase II (KMG-II): from individual species to whole genera.</title>
        <authorList>
            <person name="Goeker M."/>
        </authorList>
    </citation>
    <scope>NUCLEOTIDE SEQUENCE [LARGE SCALE GENOMIC DNA]</scope>
    <source>
        <strain evidence="13 14">DSM 21851</strain>
    </source>
</reference>
<evidence type="ECO:0000256" key="5">
    <source>
        <dbReference type="ARBA" id="ARBA00009320"/>
    </source>
</evidence>
<comment type="caution">
    <text evidence="13">The sequence shown here is derived from an EMBL/GenBank/DDBJ whole genome shotgun (WGS) entry which is preliminary data.</text>
</comment>
<keyword evidence="13" id="KW-0808">Transferase</keyword>
<keyword evidence="13" id="KW-0456">Lyase</keyword>
<accession>A0A327WVG8</accession>
<dbReference type="EC" id="2.6.1.42" evidence="6"/>
<dbReference type="InterPro" id="IPR043132">
    <property type="entry name" value="BCAT-like_C"/>
</dbReference>
<dbReference type="Pfam" id="PF01063">
    <property type="entry name" value="Aminotran_4"/>
    <property type="match status" value="1"/>
</dbReference>
<keyword evidence="13" id="KW-0032">Aminotransferase</keyword>
<dbReference type="RefSeq" id="WP_111629259.1">
    <property type="nucleotide sequence ID" value="NZ_QLMC01000004.1"/>
</dbReference>
<evidence type="ECO:0000256" key="2">
    <source>
        <dbReference type="ARBA" id="ARBA00004824"/>
    </source>
</evidence>
<dbReference type="PANTHER" id="PTHR42743">
    <property type="entry name" value="AMINO-ACID AMINOTRANSFERASE"/>
    <property type="match status" value="1"/>
</dbReference>
<evidence type="ECO:0000313" key="14">
    <source>
        <dbReference type="Proteomes" id="UP000248790"/>
    </source>
</evidence>
<sequence length="275" mass="30944">MQTNVVLNGDILREEAVWLLPSNRAFQYGDGLFETIRYEPHEVRFWPDHYDRLTRGMAALSLHAPPRFDRNLLLSQINDLLKANQLLDQPSRIKLQVWRQPGGLYTPTSFQTQYLITARSGSAFALTEKASVGFYDAFRLSPSPVSAYKTLSALPYVLAGIAKQQQQADDMILLDTHGNLAECIASNLFWLLGNQLFTPSLDSGCIDGILRRQLLRRAPQHGFTVHEGLFKPDALDRADAVFCTNIAGIQWIRQIGNTVFDEKPVDRISPLFAAL</sequence>
<keyword evidence="14" id="KW-1185">Reference proteome</keyword>
<protein>
    <recommendedName>
        <fullName evidence="6">branched-chain-amino-acid transaminase</fullName>
        <ecNumber evidence="6">2.6.1.42</ecNumber>
    </recommendedName>
</protein>
<dbReference type="GO" id="GO:0004084">
    <property type="term" value="F:branched-chain-amino-acid transaminase activity"/>
    <property type="evidence" value="ECO:0007669"/>
    <property type="project" value="UniProtKB-EC"/>
</dbReference>
<dbReference type="InterPro" id="IPR036038">
    <property type="entry name" value="Aminotransferase-like"/>
</dbReference>
<dbReference type="Proteomes" id="UP000248790">
    <property type="component" value="Unassembled WGS sequence"/>
</dbReference>
<evidence type="ECO:0000256" key="11">
    <source>
        <dbReference type="RuleBase" id="RU004106"/>
    </source>
</evidence>
<dbReference type="Gene3D" id="3.30.470.10">
    <property type="match status" value="1"/>
</dbReference>
<dbReference type="CDD" id="cd00449">
    <property type="entry name" value="PLPDE_IV"/>
    <property type="match status" value="1"/>
</dbReference>
<dbReference type="SUPFAM" id="SSF56752">
    <property type="entry name" value="D-aminoacid aminotransferase-like PLP-dependent enzymes"/>
    <property type="match status" value="1"/>
</dbReference>
<evidence type="ECO:0000313" key="13">
    <source>
        <dbReference type="EMBL" id="RAJ95445.1"/>
    </source>
</evidence>
<comment type="catalytic activity">
    <reaction evidence="8">
        <text>L-valine + 2-oxoglutarate = 3-methyl-2-oxobutanoate + L-glutamate</text>
        <dbReference type="Rhea" id="RHEA:24813"/>
        <dbReference type="ChEBI" id="CHEBI:11851"/>
        <dbReference type="ChEBI" id="CHEBI:16810"/>
        <dbReference type="ChEBI" id="CHEBI:29985"/>
        <dbReference type="ChEBI" id="CHEBI:57762"/>
        <dbReference type="EC" id="2.6.1.42"/>
    </reaction>
</comment>
<evidence type="ECO:0000256" key="1">
    <source>
        <dbReference type="ARBA" id="ARBA00001933"/>
    </source>
</evidence>
<evidence type="ECO:0000256" key="7">
    <source>
        <dbReference type="ARBA" id="ARBA00022898"/>
    </source>
</evidence>
<gene>
    <name evidence="13" type="ORF">LX87_03191</name>
</gene>
<dbReference type="InterPro" id="IPR043131">
    <property type="entry name" value="BCAT-like_N"/>
</dbReference>
<dbReference type="PROSITE" id="PS00770">
    <property type="entry name" value="AA_TRANSFER_CLASS_4"/>
    <property type="match status" value="1"/>
</dbReference>
<comment type="catalytic activity">
    <reaction evidence="9">
        <text>L-isoleucine + 2-oxoglutarate = (S)-3-methyl-2-oxopentanoate + L-glutamate</text>
        <dbReference type="Rhea" id="RHEA:24801"/>
        <dbReference type="ChEBI" id="CHEBI:16810"/>
        <dbReference type="ChEBI" id="CHEBI:29985"/>
        <dbReference type="ChEBI" id="CHEBI:35146"/>
        <dbReference type="ChEBI" id="CHEBI:58045"/>
        <dbReference type="EC" id="2.6.1.42"/>
    </reaction>
</comment>
<evidence type="ECO:0000256" key="3">
    <source>
        <dbReference type="ARBA" id="ARBA00004931"/>
    </source>
</evidence>
<dbReference type="EMBL" id="QLMC01000004">
    <property type="protein sequence ID" value="RAJ95445.1"/>
    <property type="molecule type" value="Genomic_DNA"/>
</dbReference>